<dbReference type="STRING" id="759620.WS105_0076"/>
<gene>
    <name evidence="2" type="ORF">WS74_0075</name>
</gene>
<dbReference type="AlphaFoldDB" id="A0A075TXU3"/>
<reference evidence="2 3" key="1">
    <citation type="journal article" date="2014" name="Genome Announc.">
        <title>Complete Genome Sequences of Fish Pathogenic Weissella ceti Strains WS74 and WS105.</title>
        <authorList>
            <person name="Figueiredo H.C."/>
            <person name="Leal C.A."/>
            <person name="Dorella F.A."/>
            <person name="Carvalho A.F."/>
            <person name="Soares S.C."/>
            <person name="Pereira F.L."/>
            <person name="Azevedo V.A."/>
        </authorList>
    </citation>
    <scope>NUCLEOTIDE SEQUENCE [LARGE SCALE GENOMIC DNA]</scope>
    <source>
        <strain evidence="2 3">WS74</strain>
    </source>
</reference>
<keyword evidence="3" id="KW-1185">Reference proteome</keyword>
<dbReference type="RefSeq" id="WP_009495670.1">
    <property type="nucleotide sequence ID" value="NZ_CP009223.1"/>
</dbReference>
<evidence type="ECO:0000313" key="3">
    <source>
        <dbReference type="Proteomes" id="UP000029079"/>
    </source>
</evidence>
<feature type="transmembrane region" description="Helical" evidence="1">
    <location>
        <begin position="51"/>
        <end position="75"/>
    </location>
</feature>
<dbReference type="KEGG" id="wce:WS08_0076"/>
<name>A0A075TXU3_9LACO</name>
<protein>
    <submittedName>
        <fullName evidence="2">Uncharacterized protein</fullName>
    </submittedName>
</protein>
<dbReference type="Proteomes" id="UP000029079">
    <property type="component" value="Chromosome"/>
</dbReference>
<dbReference type="Pfam" id="PF20386">
    <property type="entry name" value="DUF6681"/>
    <property type="match status" value="1"/>
</dbReference>
<proteinExistence type="predicted"/>
<evidence type="ECO:0000256" key="1">
    <source>
        <dbReference type="SAM" id="Phobius"/>
    </source>
</evidence>
<dbReference type="KEGG" id="wci:WS105_0076"/>
<sequence length="262" mass="29669">MFSLLDLFNSYFSVFNVNSRLKGRIYTIIDFFGVAYLAHLTYAYFKNQAYMQGALLGLAMLLIFYVALINFMYYFTEKSVKWDISPLFAKYVANPDAAAGNNVQFVPASGLYRTEDVLPALVISEGEHQKYLEEIVNKLDEHGLIEDAYDNLSVKEQVKVLKNGKNVLYANNRIELPFYRLENDGNRLIVVGGLNEMTAQQLGHVEQVGLQPVSMAMKQYDFFVATVGISGGTAHEMGRNGLSEVKYPYELKVELAYKNKEV</sequence>
<keyword evidence="1" id="KW-1133">Transmembrane helix</keyword>
<dbReference type="KEGG" id="wct:WS74_0075"/>
<dbReference type="EMBL" id="CP009223">
    <property type="protein sequence ID" value="AIM62327.1"/>
    <property type="molecule type" value="Genomic_DNA"/>
</dbReference>
<evidence type="ECO:0000313" key="2">
    <source>
        <dbReference type="EMBL" id="AIM62327.1"/>
    </source>
</evidence>
<dbReference type="InterPro" id="IPR046503">
    <property type="entry name" value="DUF6681"/>
</dbReference>
<organism evidence="2 3">
    <name type="scientific">Weissella ceti</name>
    <dbReference type="NCBI Taxonomy" id="759620"/>
    <lineage>
        <taxon>Bacteria</taxon>
        <taxon>Bacillati</taxon>
        <taxon>Bacillota</taxon>
        <taxon>Bacilli</taxon>
        <taxon>Lactobacillales</taxon>
        <taxon>Lactobacillaceae</taxon>
        <taxon>Weissella</taxon>
    </lineage>
</organism>
<reference evidence="3" key="2">
    <citation type="submission" date="2014-08" db="EMBL/GenBank/DDBJ databases">
        <title>Complete genome of Weissella ceti strain WS74 isolated from diseased rainbow trout in Brazil.</title>
        <authorList>
            <person name="Figueiredo H.C.P."/>
            <person name="Leal C.A.G."/>
            <person name="Pereira F.L."/>
            <person name="Soares S.C."/>
            <person name="Dorella F.A."/>
            <person name="Carvalho A.F."/>
            <person name="Azevedo V.A.C."/>
        </authorList>
    </citation>
    <scope>NUCLEOTIDE SEQUENCE [LARGE SCALE GENOMIC DNA]</scope>
    <source>
        <strain evidence="3">WS74</strain>
    </source>
</reference>
<feature type="transmembrane region" description="Helical" evidence="1">
    <location>
        <begin position="25"/>
        <end position="45"/>
    </location>
</feature>
<dbReference type="PATRIC" id="fig|759620.7.peg.72"/>
<keyword evidence="1" id="KW-0472">Membrane</keyword>
<accession>A0A075TXU3</accession>
<keyword evidence="1" id="KW-0812">Transmembrane</keyword>